<dbReference type="InterPro" id="IPR013112">
    <property type="entry name" value="FAD-bd_8"/>
</dbReference>
<keyword evidence="11" id="KW-0521">NADP</keyword>
<feature type="domain" description="EF-hand" evidence="22">
    <location>
        <begin position="994"/>
        <end position="1029"/>
    </location>
</feature>
<dbReference type="GO" id="GO:0004601">
    <property type="term" value="F:peroxidase activity"/>
    <property type="evidence" value="ECO:0007669"/>
    <property type="project" value="UniProtKB-KW"/>
</dbReference>
<keyword evidence="5" id="KW-0285">Flavoprotein</keyword>
<reference evidence="24" key="1">
    <citation type="journal article" date="2023" name="bioRxiv">
        <title>Scaffold-level genome assemblies of two parasitoid biocontrol wasps reveal the parthenogenesis mechanism and an associated novel virus.</title>
        <authorList>
            <person name="Inwood S."/>
            <person name="Skelly J."/>
            <person name="Guhlin J."/>
            <person name="Harrop T."/>
            <person name="Goldson S."/>
            <person name="Dearden P."/>
        </authorList>
    </citation>
    <scope>NUCLEOTIDE SEQUENCE</scope>
    <source>
        <strain evidence="24">Irish</strain>
        <tissue evidence="24">Whole body</tissue>
    </source>
</reference>
<dbReference type="CDD" id="cd06186">
    <property type="entry name" value="NOX_Duox_like_FAD_NADP"/>
    <property type="match status" value="1"/>
</dbReference>
<reference evidence="24" key="2">
    <citation type="submission" date="2023-03" db="EMBL/GenBank/DDBJ databases">
        <authorList>
            <person name="Inwood S.N."/>
            <person name="Skelly J.G."/>
            <person name="Guhlin J."/>
            <person name="Harrop T.W.R."/>
            <person name="Goldson S.G."/>
            <person name="Dearden P.K."/>
        </authorList>
    </citation>
    <scope>NUCLEOTIDE SEQUENCE</scope>
    <source>
        <strain evidence="24">Irish</strain>
        <tissue evidence="24">Whole body</tissue>
    </source>
</reference>
<dbReference type="GO" id="GO:0042303">
    <property type="term" value="P:molting cycle"/>
    <property type="evidence" value="ECO:0007669"/>
    <property type="project" value="UniProtKB-ARBA"/>
</dbReference>
<evidence type="ECO:0000256" key="15">
    <source>
        <dbReference type="ARBA" id="ARBA00023180"/>
    </source>
</evidence>
<dbReference type="PRINTS" id="PR00457">
    <property type="entry name" value="ANPEROXIDASE"/>
</dbReference>
<dbReference type="Pfam" id="PF08030">
    <property type="entry name" value="NAD_binding_6"/>
    <property type="match status" value="1"/>
</dbReference>
<accession>A0AA39FXP0</accession>
<dbReference type="InterPro" id="IPR017938">
    <property type="entry name" value="Riboflavin_synthase-like_b-brl"/>
</dbReference>
<dbReference type="SFLD" id="SFLDG01168">
    <property type="entry name" value="Ferric_reductase_subgroup_(FRE"/>
    <property type="match status" value="1"/>
</dbReference>
<dbReference type="Gene3D" id="1.10.238.10">
    <property type="entry name" value="EF-hand"/>
    <property type="match status" value="1"/>
</dbReference>
<dbReference type="EC" id="1.6.3.1" evidence="3"/>
<dbReference type="Pfam" id="PF00036">
    <property type="entry name" value="EF-hand_1"/>
    <property type="match status" value="1"/>
</dbReference>
<evidence type="ECO:0000256" key="18">
    <source>
        <dbReference type="ARBA" id="ARBA00048762"/>
    </source>
</evidence>
<feature type="transmembrane region" description="Helical" evidence="21">
    <location>
        <begin position="1171"/>
        <end position="1191"/>
    </location>
</feature>
<comment type="subcellular location">
    <subcellularLocation>
        <location evidence="1">Apical cell membrane</location>
        <topology evidence="1">Multi-pass membrane protein</topology>
    </subcellularLocation>
</comment>
<dbReference type="SFLD" id="SFLDS00052">
    <property type="entry name" value="Ferric_Reductase_Domain"/>
    <property type="match status" value="1"/>
</dbReference>
<feature type="transmembrane region" description="Helical" evidence="21">
    <location>
        <begin position="1259"/>
        <end position="1280"/>
    </location>
</feature>
<dbReference type="SMART" id="SM00054">
    <property type="entry name" value="EFh"/>
    <property type="match status" value="3"/>
</dbReference>
<keyword evidence="9" id="KW-0274">FAD</keyword>
<evidence type="ECO:0000256" key="8">
    <source>
        <dbReference type="ARBA" id="ARBA00022737"/>
    </source>
</evidence>
<keyword evidence="8" id="KW-0677">Repeat</keyword>
<dbReference type="InterPro" id="IPR002048">
    <property type="entry name" value="EF_hand_dom"/>
</dbReference>
<dbReference type="InterPro" id="IPR019791">
    <property type="entry name" value="Haem_peroxidase_animal"/>
</dbReference>
<evidence type="ECO:0000256" key="13">
    <source>
        <dbReference type="ARBA" id="ARBA00023002"/>
    </source>
</evidence>
<dbReference type="CDD" id="cd00051">
    <property type="entry name" value="EFh"/>
    <property type="match status" value="2"/>
</dbReference>
<keyword evidence="15" id="KW-0325">Glycoprotein</keyword>
<dbReference type="GO" id="GO:0043020">
    <property type="term" value="C:NADPH oxidase complex"/>
    <property type="evidence" value="ECO:0007669"/>
    <property type="project" value="TreeGrafter"/>
</dbReference>
<dbReference type="PROSITE" id="PS50222">
    <property type="entry name" value="EF_HAND_2"/>
    <property type="match status" value="2"/>
</dbReference>
<feature type="binding site" description="axial binding residue" evidence="19">
    <location>
        <position position="445"/>
    </location>
    <ligand>
        <name>heme b</name>
        <dbReference type="ChEBI" id="CHEBI:60344"/>
    </ligand>
    <ligandPart>
        <name>Fe</name>
        <dbReference type="ChEBI" id="CHEBI:18248"/>
    </ligandPart>
</feature>
<dbReference type="PROSITE" id="PS50292">
    <property type="entry name" value="PEROXIDASE_3"/>
    <property type="match status" value="1"/>
</dbReference>
<dbReference type="GO" id="GO:0009886">
    <property type="term" value="P:post-embryonic animal morphogenesis"/>
    <property type="evidence" value="ECO:0007669"/>
    <property type="project" value="UniProtKB-ARBA"/>
</dbReference>
<dbReference type="GO" id="GO:0042335">
    <property type="term" value="P:cuticle development"/>
    <property type="evidence" value="ECO:0007669"/>
    <property type="project" value="UniProtKB-ARBA"/>
</dbReference>
<dbReference type="Gene3D" id="1.10.640.10">
    <property type="entry name" value="Haem peroxidase domain superfamily, animal type"/>
    <property type="match status" value="1"/>
</dbReference>
<name>A0AA39FXP0_9HYME</name>
<dbReference type="GO" id="GO:0020037">
    <property type="term" value="F:heme binding"/>
    <property type="evidence" value="ECO:0007669"/>
    <property type="project" value="InterPro"/>
</dbReference>
<evidence type="ECO:0000256" key="9">
    <source>
        <dbReference type="ARBA" id="ARBA00022827"/>
    </source>
</evidence>
<evidence type="ECO:0000256" key="19">
    <source>
        <dbReference type="PIRSR" id="PIRSR619791-2"/>
    </source>
</evidence>
<feature type="region of interest" description="Disordered" evidence="20">
    <location>
        <begin position="35"/>
        <end position="92"/>
    </location>
</feature>
<feature type="transmembrane region" description="Helical" evidence="21">
    <location>
        <begin position="1341"/>
        <end position="1361"/>
    </location>
</feature>
<evidence type="ECO:0000259" key="22">
    <source>
        <dbReference type="PROSITE" id="PS50222"/>
    </source>
</evidence>
<evidence type="ECO:0000256" key="6">
    <source>
        <dbReference type="ARBA" id="ARBA00022692"/>
    </source>
</evidence>
<keyword evidence="16" id="KW-0376">Hydrogen peroxide</keyword>
<dbReference type="SFLD" id="SFLDG01169">
    <property type="entry name" value="NADPH_oxidase_subgroup_(NOX)"/>
    <property type="match status" value="1"/>
</dbReference>
<dbReference type="PROSITE" id="PS00018">
    <property type="entry name" value="EF_HAND_1"/>
    <property type="match status" value="1"/>
</dbReference>
<evidence type="ECO:0000256" key="14">
    <source>
        <dbReference type="ARBA" id="ARBA00023136"/>
    </source>
</evidence>
<feature type="domain" description="EF-hand" evidence="22">
    <location>
        <begin position="958"/>
        <end position="993"/>
    </location>
</feature>
<dbReference type="SUPFAM" id="SSF63380">
    <property type="entry name" value="Riboflavin synthase domain-like"/>
    <property type="match status" value="1"/>
</dbReference>
<keyword evidence="13" id="KW-0560">Oxidoreductase</keyword>
<keyword evidence="19" id="KW-0349">Heme</keyword>
<evidence type="ECO:0000256" key="5">
    <source>
        <dbReference type="ARBA" id="ARBA00022630"/>
    </source>
</evidence>
<keyword evidence="14 21" id="KW-0472">Membrane</keyword>
<dbReference type="GO" id="GO:0042744">
    <property type="term" value="P:hydrogen peroxide catabolic process"/>
    <property type="evidence" value="ECO:0007669"/>
    <property type="project" value="UniProtKB-KW"/>
</dbReference>
<dbReference type="Gene3D" id="3.40.50.80">
    <property type="entry name" value="Nucleotide-binding domain of ferredoxin-NADP reductase (FNR) module"/>
    <property type="match status" value="1"/>
</dbReference>
<evidence type="ECO:0000256" key="3">
    <source>
        <dbReference type="ARBA" id="ARBA00012698"/>
    </source>
</evidence>
<evidence type="ECO:0000256" key="16">
    <source>
        <dbReference type="ARBA" id="ARBA00023324"/>
    </source>
</evidence>
<evidence type="ECO:0000256" key="1">
    <source>
        <dbReference type="ARBA" id="ARBA00004424"/>
    </source>
</evidence>
<dbReference type="Gene3D" id="2.40.30.10">
    <property type="entry name" value="Translation factors"/>
    <property type="match status" value="1"/>
</dbReference>
<dbReference type="InterPro" id="IPR013130">
    <property type="entry name" value="Fe3_Rdtase_TM_dom"/>
</dbReference>
<evidence type="ECO:0000256" key="11">
    <source>
        <dbReference type="ARBA" id="ARBA00022857"/>
    </source>
</evidence>
<evidence type="ECO:0000313" key="25">
    <source>
        <dbReference type="Proteomes" id="UP001168990"/>
    </source>
</evidence>
<evidence type="ECO:0000313" key="24">
    <source>
        <dbReference type="EMBL" id="KAK0177752.1"/>
    </source>
</evidence>
<dbReference type="SUPFAM" id="SSF47473">
    <property type="entry name" value="EF-hand"/>
    <property type="match status" value="1"/>
</dbReference>
<comment type="caution">
    <text evidence="24">The sequence shown here is derived from an EMBL/GenBank/DDBJ whole genome shotgun (WGS) entry which is preliminary data.</text>
</comment>
<proteinExistence type="inferred from homology"/>
<dbReference type="EMBL" id="JAQQBS010000001">
    <property type="protein sequence ID" value="KAK0177752.1"/>
    <property type="molecule type" value="Genomic_DNA"/>
</dbReference>
<dbReference type="Proteomes" id="UP001168990">
    <property type="component" value="Unassembled WGS sequence"/>
</dbReference>
<dbReference type="Pfam" id="PF01794">
    <property type="entry name" value="Ferric_reduct"/>
    <property type="match status" value="1"/>
</dbReference>
<feature type="transmembrane region" description="Helical" evidence="21">
    <location>
        <begin position="1309"/>
        <end position="1334"/>
    </location>
</feature>
<feature type="transmembrane region" description="Helical" evidence="21">
    <location>
        <begin position="1211"/>
        <end position="1238"/>
    </location>
</feature>
<evidence type="ECO:0000256" key="4">
    <source>
        <dbReference type="ARBA" id="ARBA00022559"/>
    </source>
</evidence>
<evidence type="ECO:0000256" key="10">
    <source>
        <dbReference type="ARBA" id="ARBA00022837"/>
    </source>
</evidence>
<dbReference type="Pfam" id="PF08022">
    <property type="entry name" value="FAD_binding_8"/>
    <property type="match status" value="1"/>
</dbReference>
<dbReference type="InterPro" id="IPR050369">
    <property type="entry name" value="RBOH/FRE"/>
</dbReference>
<dbReference type="Pfam" id="PF03098">
    <property type="entry name" value="An_peroxidase"/>
    <property type="match status" value="1"/>
</dbReference>
<evidence type="ECO:0000256" key="2">
    <source>
        <dbReference type="ARBA" id="ARBA00005644"/>
    </source>
</evidence>
<evidence type="ECO:0000256" key="7">
    <source>
        <dbReference type="ARBA" id="ARBA00022723"/>
    </source>
</evidence>
<dbReference type="FunFam" id="3.40.50.80:FF:000020">
    <property type="entry name" value="Dual oxidase 1"/>
    <property type="match status" value="1"/>
</dbReference>
<dbReference type="GO" id="GO:0005509">
    <property type="term" value="F:calcium ion binding"/>
    <property type="evidence" value="ECO:0007669"/>
    <property type="project" value="InterPro"/>
</dbReference>
<protein>
    <recommendedName>
        <fullName evidence="3">NAD(P)H oxidase (H2O2-forming)</fullName>
        <ecNumber evidence="3">1.6.3.1</ecNumber>
    </recommendedName>
</protein>
<sequence length="1676" mass="194347">MFREYLSYYQRKAKVTYQTAVSTRFHVLISAQDNYDNGKNENVSGEIDKNKNVEDNKKDVNDSNGDENDSKDVETLTTNTLPPTTTPPPPIISRINIDRMTPVYNLIDNPKINPFFVRPTEYPGYDGWYNNIGRPDLGAVDTPLLRRWPADYEDNVRQPSGANRLDPLLLSDLLFSDSDVNDMRTYTGKNVLMVFFGQHVAAEIVDSQRPACPPEYFNIKIPENHPYRIKTGQKEMPVLRTRYDERTGHAPNNPRQQANDFFFIVLNEATPYLDGGSIYGTKKIWSDYLRTYSNGTFDYNGKLAHSHDGKYPERNKIRLPMENPPPPIHHKEYINRHYTENVDRFYMLGNPRGNENPFVLALSIIWFRWHNVLAEQFAKRYPGWSDDTIYNEARKWVIATQQQIIVYDWLPQFIGKNLSDYRGYDPSIDPQIDQFFQSAAFRFGHTLVPSIVYLRNYSEDGCDLKFDNNAIRICNNYWMPENRLFVKLKKINEEIDVERLIMGMSMQLAGSEDQRIVDDLRINLYGPLEFSRRDLVALNIQRGRDHGLPDYNAARRAYKLKTVKANNVDQIFHAKSEVKKLFTRLHNNSYDNIDVWVGGMMETLEGPGELFTAIIYDQFKRIRDGDRFWFENKNNGLFDADDIEKIKQLKFYDILMAVTDVGEKDLPKNVFKVPTSPDEIHPLCNKVVQEGYCYQTMNNGHVNRIPCFHIPKLYYPAVETCSEGGTYNYFSNSEASFLGTFVGLICLFGVFIIILFCKIYTVHRRYVRMEPEVVKSTLDISDPTNMYTATEWMDYSSPNRPAIIILDKDKRQIHMKNQLGHLTRALDLNMTKKMMIFAGHGSQYLLLRVDHNYDLVLKFDSIFLRTSFLRALETFLQVVHVEREIISRITTKAVLKQAVTMKARQKRLEQFFRVVFSQAFHIAHSEEEILKIDSAVAIEVIYTELTLLEFAEALSMRPDAEFVRKIFNLVDTDKNGFISFREFIDMLVLFLKGTAEEKLKLMFDMYDINGTGELKREEFSNMLRSFMETVNADVSDEELESVVHSMMDQADIAQKETIDLQDFKNILGEFNDKLSYAELEFNVNSDGTQKKLTAGKSTIRSTFIGEVKKTVEGLYADPNDLKSRVEGNFELNTDNEKRNIIDKMENIIEPQQDQNFMNPITKYIANNQLEIFWLFLYTMALLGIFAERFYYYTFLSQHTGMKQVMGYGVAAARGSASAIMFAYSSMLLTMCQNIITILRDSILQFYIPFDSVIEMHKYIAVWALIFTVIHIVAHGFNFYYISTQSADDLTCLFRNTYHDSHELPKFHDWFYTTLTGITSLILTIICGIIFMCSLPIVRQKIYSWFAFGHSMYPIFYILTLLHGSGRLIQEPNFHYFLLGPATLFAIDKVFTVTRKRIAIPLIKADLLPSDVTSLIFQRPQHFKYKSGQWVRISCPALNAQAYHPFTLSSAPHEPYLSVHIRAVGPWTKNLRSKLDPTRKEFRTLPRIHVDGPYGESHQNWDKYDISIMVAGGIGVTPFASILKDIVFKCNQKFSVGCKKIYFIWVTRSQKQFEWMVDILREVEKADTNNVISPHIFITQFYEKFDLRTILLYICERHFQKVSNKSLFTGLTAVTHFGRPNFTQFFLAIQRIHNNIDTIGVFSCGSPTMTRSVDNACQSINRRADTQALFQHHYKSF</sequence>
<dbReference type="GO" id="GO:0016324">
    <property type="term" value="C:apical plasma membrane"/>
    <property type="evidence" value="ECO:0007669"/>
    <property type="project" value="UniProtKB-SubCell"/>
</dbReference>
<dbReference type="InterPro" id="IPR013121">
    <property type="entry name" value="Fe_red_NAD-bd_6"/>
</dbReference>
<evidence type="ECO:0000259" key="23">
    <source>
        <dbReference type="PROSITE" id="PS51384"/>
    </source>
</evidence>
<evidence type="ECO:0000256" key="20">
    <source>
        <dbReference type="SAM" id="MobiDB-lite"/>
    </source>
</evidence>
<dbReference type="GO" id="GO:0042742">
    <property type="term" value="P:defense response to bacterium"/>
    <property type="evidence" value="ECO:0007669"/>
    <property type="project" value="UniProtKB-ARBA"/>
</dbReference>
<keyword evidence="12 21" id="KW-1133">Transmembrane helix</keyword>
<keyword evidence="4" id="KW-0575">Peroxidase</keyword>
<keyword evidence="25" id="KW-1185">Reference proteome</keyword>
<dbReference type="PANTHER" id="PTHR11972:SF208">
    <property type="entry name" value="DUAL OXIDASE-LIKE PROTEIN"/>
    <property type="match status" value="1"/>
</dbReference>
<dbReference type="InterPro" id="IPR010255">
    <property type="entry name" value="Haem_peroxidase_sf"/>
</dbReference>
<dbReference type="FunFam" id="2.40.30.10:FF:000059">
    <property type="entry name" value="dual oxidase isoform X1"/>
    <property type="match status" value="1"/>
</dbReference>
<dbReference type="InterPro" id="IPR018247">
    <property type="entry name" value="EF_Hand_1_Ca_BS"/>
</dbReference>
<dbReference type="Pfam" id="PF13499">
    <property type="entry name" value="EF-hand_7"/>
    <property type="match status" value="1"/>
</dbReference>
<dbReference type="GO" id="GO:0016174">
    <property type="term" value="F:NAD(P)H oxidase H2O2-forming activity"/>
    <property type="evidence" value="ECO:0007669"/>
    <property type="project" value="UniProtKB-EC"/>
</dbReference>
<keyword evidence="10" id="KW-0106">Calcium</keyword>
<feature type="compositionally biased region" description="Basic and acidic residues" evidence="20">
    <location>
        <begin position="46"/>
        <end position="61"/>
    </location>
</feature>
<dbReference type="SUPFAM" id="SSF52343">
    <property type="entry name" value="Ferredoxin reductase-like, C-terminal NADP-linked domain"/>
    <property type="match status" value="1"/>
</dbReference>
<comment type="catalytic activity">
    <reaction evidence="17">
        <text>NADH + O2 + H(+) = H2O2 + NAD(+)</text>
        <dbReference type="Rhea" id="RHEA:11264"/>
        <dbReference type="ChEBI" id="CHEBI:15378"/>
        <dbReference type="ChEBI" id="CHEBI:15379"/>
        <dbReference type="ChEBI" id="CHEBI:16240"/>
        <dbReference type="ChEBI" id="CHEBI:57540"/>
        <dbReference type="ChEBI" id="CHEBI:57945"/>
        <dbReference type="EC" id="1.6.3.1"/>
    </reaction>
</comment>
<evidence type="ECO:0000256" key="12">
    <source>
        <dbReference type="ARBA" id="ARBA00022989"/>
    </source>
</evidence>
<feature type="transmembrane region" description="Helical" evidence="21">
    <location>
        <begin position="737"/>
        <end position="760"/>
    </location>
</feature>
<evidence type="ECO:0000256" key="21">
    <source>
        <dbReference type="SAM" id="Phobius"/>
    </source>
</evidence>
<keyword evidence="19" id="KW-0408">Iron</keyword>
<gene>
    <name evidence="24" type="ORF">PV328_001767</name>
</gene>
<dbReference type="InterPro" id="IPR037120">
    <property type="entry name" value="Haem_peroxidase_sf_animal"/>
</dbReference>
<comment type="similarity">
    <text evidence="2">In the N-terminal section; belongs to the peroxidase family.</text>
</comment>
<dbReference type="GO" id="GO:0006979">
    <property type="term" value="P:response to oxidative stress"/>
    <property type="evidence" value="ECO:0007669"/>
    <property type="project" value="InterPro"/>
</dbReference>
<dbReference type="GO" id="GO:0016175">
    <property type="term" value="F:superoxide-generating NAD(P)H oxidase activity"/>
    <property type="evidence" value="ECO:0007669"/>
    <property type="project" value="UniProtKB-ARBA"/>
</dbReference>
<organism evidence="24 25">
    <name type="scientific">Microctonus aethiopoides</name>
    <dbReference type="NCBI Taxonomy" id="144406"/>
    <lineage>
        <taxon>Eukaryota</taxon>
        <taxon>Metazoa</taxon>
        <taxon>Ecdysozoa</taxon>
        <taxon>Arthropoda</taxon>
        <taxon>Hexapoda</taxon>
        <taxon>Insecta</taxon>
        <taxon>Pterygota</taxon>
        <taxon>Neoptera</taxon>
        <taxon>Endopterygota</taxon>
        <taxon>Hymenoptera</taxon>
        <taxon>Apocrita</taxon>
        <taxon>Ichneumonoidea</taxon>
        <taxon>Braconidae</taxon>
        <taxon>Euphorinae</taxon>
        <taxon>Microctonus</taxon>
    </lineage>
</organism>
<dbReference type="GO" id="GO:0042554">
    <property type="term" value="P:superoxide anion generation"/>
    <property type="evidence" value="ECO:0007669"/>
    <property type="project" value="TreeGrafter"/>
</dbReference>
<feature type="domain" description="FAD-binding FR-type" evidence="23">
    <location>
        <begin position="1394"/>
        <end position="1499"/>
    </location>
</feature>
<dbReference type="InterPro" id="IPR011992">
    <property type="entry name" value="EF-hand-dom_pair"/>
</dbReference>
<keyword evidence="7 19" id="KW-0479">Metal-binding</keyword>
<keyword evidence="6 21" id="KW-0812">Transmembrane</keyword>
<dbReference type="PANTHER" id="PTHR11972">
    <property type="entry name" value="NADPH OXIDASE"/>
    <property type="match status" value="1"/>
</dbReference>
<dbReference type="InterPro" id="IPR039261">
    <property type="entry name" value="FNR_nucleotide-bd"/>
</dbReference>
<comment type="catalytic activity">
    <reaction evidence="18">
        <text>NADPH + O2 + H(+) = H2O2 + NADP(+)</text>
        <dbReference type="Rhea" id="RHEA:11260"/>
        <dbReference type="ChEBI" id="CHEBI:15378"/>
        <dbReference type="ChEBI" id="CHEBI:15379"/>
        <dbReference type="ChEBI" id="CHEBI:16240"/>
        <dbReference type="ChEBI" id="CHEBI:57783"/>
        <dbReference type="ChEBI" id="CHEBI:58349"/>
        <dbReference type="EC" id="1.6.3.1"/>
    </reaction>
</comment>
<dbReference type="InterPro" id="IPR017927">
    <property type="entry name" value="FAD-bd_FR_type"/>
</dbReference>
<evidence type="ECO:0000256" key="17">
    <source>
        <dbReference type="ARBA" id="ARBA00047455"/>
    </source>
</evidence>
<dbReference type="PROSITE" id="PS51384">
    <property type="entry name" value="FAD_FR"/>
    <property type="match status" value="1"/>
</dbReference>
<dbReference type="SUPFAM" id="SSF48113">
    <property type="entry name" value="Heme-dependent peroxidases"/>
    <property type="match status" value="1"/>
</dbReference>